<dbReference type="InterPro" id="IPR036542">
    <property type="entry name" value="PTS_IIA_lac/cel_sf"/>
</dbReference>
<sequence>MEEIIFELIANGGTAKSLAYEAIHASEEGDFDKAESLLEEGHDYLLKAHKAQTKLITDEMNEKPVALSLLMVHAQDHLMTALEVNDLAKILIKQNRRLASLEIKIQQNQ</sequence>
<dbReference type="GO" id="GO:0016740">
    <property type="term" value="F:transferase activity"/>
    <property type="evidence" value="ECO:0007669"/>
    <property type="project" value="UniProtKB-KW"/>
</dbReference>
<gene>
    <name evidence="8" type="ORF">OW157_00980</name>
</gene>
<reference evidence="8" key="1">
    <citation type="submission" date="2022-12" db="EMBL/GenBank/DDBJ databases">
        <title>Description and comparative metabolic analysis of Aerococcus sp. nov., isolated from the feces of a pig.</title>
        <authorList>
            <person name="Chang Y.-H."/>
        </authorList>
    </citation>
    <scope>NUCLEOTIDE SEQUENCE</scope>
    <source>
        <strain evidence="8">YH-aer222</strain>
    </source>
</reference>
<dbReference type="Gene3D" id="1.20.58.80">
    <property type="entry name" value="Phosphotransferase system, lactose/cellobiose-type IIA subunit"/>
    <property type="match status" value="1"/>
</dbReference>
<keyword evidence="6" id="KW-0479">Metal-binding</keyword>
<feature type="binding site" evidence="6">
    <location>
        <position position="76"/>
    </location>
    <ligand>
        <name>Mg(2+)</name>
        <dbReference type="ChEBI" id="CHEBI:18420"/>
        <note>ligand shared between all trimeric partners</note>
    </ligand>
</feature>
<keyword evidence="2" id="KW-0762">Sugar transport</keyword>
<evidence type="ECO:0000256" key="2">
    <source>
        <dbReference type="ARBA" id="ARBA00022597"/>
    </source>
</evidence>
<evidence type="ECO:0000256" key="1">
    <source>
        <dbReference type="ARBA" id="ARBA00022448"/>
    </source>
</evidence>
<dbReference type="CDD" id="cd00215">
    <property type="entry name" value="PTS_IIA_lac"/>
    <property type="match status" value="1"/>
</dbReference>
<feature type="modified residue" description="Phosphohistidine; by HPr" evidence="7">
    <location>
        <position position="73"/>
    </location>
</feature>
<dbReference type="SUPFAM" id="SSF46973">
    <property type="entry name" value="Enzyme IIa from lactose specific PTS, IIa-lac"/>
    <property type="match status" value="1"/>
</dbReference>
<evidence type="ECO:0000256" key="6">
    <source>
        <dbReference type="PIRSR" id="PIRSR000699-2"/>
    </source>
</evidence>
<organism evidence="8 9">
    <name type="scientific">Aerococcus kribbianus</name>
    <dbReference type="NCBI Taxonomy" id="2999064"/>
    <lineage>
        <taxon>Bacteria</taxon>
        <taxon>Bacillati</taxon>
        <taxon>Bacillota</taxon>
        <taxon>Bacilli</taxon>
        <taxon>Lactobacillales</taxon>
        <taxon>Aerococcaceae</taxon>
        <taxon>Aerococcus</taxon>
    </lineage>
</organism>
<dbReference type="PROSITE" id="PS51095">
    <property type="entry name" value="PTS_EIIA_TYPE_3"/>
    <property type="match status" value="1"/>
</dbReference>
<evidence type="ECO:0000256" key="4">
    <source>
        <dbReference type="ARBA" id="ARBA00022683"/>
    </source>
</evidence>
<dbReference type="Proteomes" id="UP001146670">
    <property type="component" value="Unassembled WGS sequence"/>
</dbReference>
<dbReference type="Pfam" id="PF02255">
    <property type="entry name" value="PTS_IIA"/>
    <property type="match status" value="1"/>
</dbReference>
<dbReference type="GO" id="GO:0009401">
    <property type="term" value="P:phosphoenolpyruvate-dependent sugar phosphotransferase system"/>
    <property type="evidence" value="ECO:0007669"/>
    <property type="project" value="UniProtKB-KW"/>
</dbReference>
<dbReference type="RefSeq" id="WP_268751466.1">
    <property type="nucleotide sequence ID" value="NZ_JAPRFQ010000001.1"/>
</dbReference>
<dbReference type="AlphaFoldDB" id="A0A9X3FNH7"/>
<dbReference type="EMBL" id="JAPRFR010000001">
    <property type="protein sequence ID" value="MCZ0725139.1"/>
    <property type="molecule type" value="Genomic_DNA"/>
</dbReference>
<feature type="active site" description="Tele-phosphohistidine intermediate" evidence="5">
    <location>
        <position position="73"/>
    </location>
</feature>
<comment type="caution">
    <text evidence="8">The sequence shown here is derived from an EMBL/GenBank/DDBJ whole genome shotgun (WGS) entry which is preliminary data.</text>
</comment>
<comment type="cofactor">
    <cofactor evidence="6">
        <name>Mg(2+)</name>
        <dbReference type="ChEBI" id="CHEBI:18420"/>
    </cofactor>
    <text evidence="6">Binds 1 Mg(2+) ion per trimer.</text>
</comment>
<accession>A0A9X3FNH7</accession>
<dbReference type="InterPro" id="IPR003188">
    <property type="entry name" value="PTS_IIA_lac/cel"/>
</dbReference>
<dbReference type="GO" id="GO:0046872">
    <property type="term" value="F:metal ion binding"/>
    <property type="evidence" value="ECO:0007669"/>
    <property type="project" value="UniProtKB-KW"/>
</dbReference>
<name>A0A9X3FNH7_9LACT</name>
<evidence type="ECO:0000313" key="8">
    <source>
        <dbReference type="EMBL" id="MCZ0725139.1"/>
    </source>
</evidence>
<protein>
    <submittedName>
        <fullName evidence="8">PTS lactose/cellobiose transporter subunit IIA</fullName>
    </submittedName>
</protein>
<dbReference type="PANTHER" id="PTHR34382">
    <property type="entry name" value="PTS SYSTEM N,N'-DIACETYLCHITOBIOSE-SPECIFIC EIIA COMPONENT"/>
    <property type="match status" value="1"/>
</dbReference>
<keyword evidence="3" id="KW-0808">Transferase</keyword>
<evidence type="ECO:0000256" key="3">
    <source>
        <dbReference type="ARBA" id="ARBA00022679"/>
    </source>
</evidence>
<keyword evidence="4" id="KW-0598">Phosphotransferase system</keyword>
<evidence type="ECO:0000256" key="5">
    <source>
        <dbReference type="PIRSR" id="PIRSR000699-1"/>
    </source>
</evidence>
<keyword evidence="6" id="KW-0460">Magnesium</keyword>
<keyword evidence="9" id="KW-1185">Reference proteome</keyword>
<evidence type="ECO:0000256" key="7">
    <source>
        <dbReference type="PROSITE-ProRule" id="PRU00418"/>
    </source>
</evidence>
<evidence type="ECO:0000313" key="9">
    <source>
        <dbReference type="Proteomes" id="UP001146670"/>
    </source>
</evidence>
<dbReference type="PANTHER" id="PTHR34382:SF7">
    <property type="entry name" value="PTS SYSTEM N,N'-DIACETYLCHITOBIOSE-SPECIFIC EIIA COMPONENT"/>
    <property type="match status" value="1"/>
</dbReference>
<keyword evidence="1" id="KW-0813">Transport</keyword>
<proteinExistence type="predicted"/>
<dbReference type="PIRSF" id="PIRSF000699">
    <property type="entry name" value="PTS_IILac_III"/>
    <property type="match status" value="1"/>
</dbReference>